<gene>
    <name evidence="1" type="ORF">RCL2_002728700</name>
</gene>
<dbReference type="EMBL" id="BLAL01000295">
    <property type="protein sequence ID" value="GET00843.1"/>
    <property type="molecule type" value="Genomic_DNA"/>
</dbReference>
<organism evidence="1 2">
    <name type="scientific">Rhizophagus clarus</name>
    <dbReference type="NCBI Taxonomy" id="94130"/>
    <lineage>
        <taxon>Eukaryota</taxon>
        <taxon>Fungi</taxon>
        <taxon>Fungi incertae sedis</taxon>
        <taxon>Mucoromycota</taxon>
        <taxon>Glomeromycotina</taxon>
        <taxon>Glomeromycetes</taxon>
        <taxon>Glomerales</taxon>
        <taxon>Glomeraceae</taxon>
        <taxon>Rhizophagus</taxon>
    </lineage>
</organism>
<reference evidence="1" key="1">
    <citation type="submission" date="2019-10" db="EMBL/GenBank/DDBJ databases">
        <title>Conservation and host-specific expression of non-tandemly repeated heterogenous ribosome RNA gene in arbuscular mycorrhizal fungi.</title>
        <authorList>
            <person name="Maeda T."/>
            <person name="Kobayashi Y."/>
            <person name="Nakagawa T."/>
            <person name="Ezawa T."/>
            <person name="Yamaguchi K."/>
            <person name="Bino T."/>
            <person name="Nishimoto Y."/>
            <person name="Shigenobu S."/>
            <person name="Kawaguchi M."/>
        </authorList>
    </citation>
    <scope>NUCLEOTIDE SEQUENCE</scope>
    <source>
        <strain evidence="1">HR1</strain>
    </source>
</reference>
<name>A0A8H3M502_9GLOM</name>
<accession>A0A8H3M502</accession>
<evidence type="ECO:0000313" key="2">
    <source>
        <dbReference type="Proteomes" id="UP000615446"/>
    </source>
</evidence>
<dbReference type="InterPro" id="IPR004242">
    <property type="entry name" value="Transposase_21"/>
</dbReference>
<dbReference type="Proteomes" id="UP000615446">
    <property type="component" value="Unassembled WGS sequence"/>
</dbReference>
<sequence length="506" mass="58939">MLNLDWFQPYDGVVHSTGVIYAVICNLPQNMQFKCENMLILGLLPSPNKVSLHKINHYLAPIVNELTLLWNGVTLDRTYEYQETRKIRAALILVLCDIPAARKICGYISALLSCHGCKKKVNYKNHKHNFAGMDNMNEWFISQNPAQFCENALRWRHCNSNTARDLLKPESLKEIQKKMNQFQVPADVGRISGKVECREDFTNFMADQWREDSYALCENLHDFGSLPNSHRKIEPELMCRIMNNNQVSNIISLDLINTKGLNILNTRPSVSSISETNKFTSDEMARYLLYSQNIKESSISGYEAFSGEMLGPSSKKVLMSSEMLDLIVKYYNATYPTYNFQKPFGESPEDSIIISVKMNQFRRCRIGSKIFSSKISSRHIKSSFVITKFITDDDIVDSYLGQVQYFFKHMINLSNNEPTKHFLVYIWWYKHVNSESIRYHFSSDNDYNTCNVKLWNNRFFQVTRDCIILVHHILGRFIPVNYRISDHQNAREYLAVNQINRKYHIH</sequence>
<protein>
    <submittedName>
        <fullName evidence="1">Uncharacterized protein</fullName>
    </submittedName>
</protein>
<dbReference type="Pfam" id="PF02992">
    <property type="entry name" value="Transposase_21"/>
    <property type="match status" value="1"/>
</dbReference>
<dbReference type="OrthoDB" id="2414833at2759"/>
<evidence type="ECO:0000313" key="1">
    <source>
        <dbReference type="EMBL" id="GET00843.1"/>
    </source>
</evidence>
<dbReference type="AlphaFoldDB" id="A0A8H3M502"/>
<proteinExistence type="predicted"/>
<comment type="caution">
    <text evidence="1">The sequence shown here is derived from an EMBL/GenBank/DDBJ whole genome shotgun (WGS) entry which is preliminary data.</text>
</comment>